<keyword evidence="3" id="KW-1185">Reference proteome</keyword>
<evidence type="ECO:0000313" key="3">
    <source>
        <dbReference type="Proteomes" id="UP000017559"/>
    </source>
</evidence>
<dbReference type="KEGG" id="mrr:Moror_14963"/>
<feature type="transmembrane region" description="Helical" evidence="1">
    <location>
        <begin position="53"/>
        <end position="72"/>
    </location>
</feature>
<accession>V2WDD7</accession>
<dbReference type="Proteomes" id="UP000017559">
    <property type="component" value="Unassembled WGS sequence"/>
</dbReference>
<comment type="caution">
    <text evidence="2">The sequence shown here is derived from an EMBL/GenBank/DDBJ whole genome shotgun (WGS) entry which is preliminary data.</text>
</comment>
<gene>
    <name evidence="2" type="ORF">Moror_14963</name>
</gene>
<keyword evidence="1" id="KW-0472">Membrane</keyword>
<reference evidence="2 3" key="1">
    <citation type="journal article" date="2014" name="BMC Genomics">
        <title>Genome and secretome analysis of the hemibiotrophic fungal pathogen, Moniliophthora roreri, which causes frosty pod rot disease of cacao: mechanisms of the biotrophic and necrotrophic phases.</title>
        <authorList>
            <person name="Meinhardt L.W."/>
            <person name="Costa G.G.L."/>
            <person name="Thomazella D.P.T."/>
            <person name="Teixeira P.J.P.L."/>
            <person name="Carazzolle M.F."/>
            <person name="Schuster S.C."/>
            <person name="Carlson J.E."/>
            <person name="Guiltinan M.J."/>
            <person name="Mieczkowski P."/>
            <person name="Farmer A."/>
            <person name="Ramaraj T."/>
            <person name="Crozier J."/>
            <person name="Davis R.E."/>
            <person name="Shao J."/>
            <person name="Melnick R.L."/>
            <person name="Pereira G.A.G."/>
            <person name="Bailey B.A."/>
        </authorList>
    </citation>
    <scope>NUCLEOTIDE SEQUENCE [LARGE SCALE GENOMIC DNA]</scope>
    <source>
        <strain evidence="2 3">MCA 2997</strain>
    </source>
</reference>
<evidence type="ECO:0000313" key="2">
    <source>
        <dbReference type="EMBL" id="ESK84838.1"/>
    </source>
</evidence>
<organism evidence="2 3">
    <name type="scientific">Moniliophthora roreri (strain MCA 2997)</name>
    <name type="common">Cocoa frosty pod rot fungus</name>
    <name type="synonym">Crinipellis roreri</name>
    <dbReference type="NCBI Taxonomy" id="1381753"/>
    <lineage>
        <taxon>Eukaryota</taxon>
        <taxon>Fungi</taxon>
        <taxon>Dikarya</taxon>
        <taxon>Basidiomycota</taxon>
        <taxon>Agaricomycotina</taxon>
        <taxon>Agaricomycetes</taxon>
        <taxon>Agaricomycetidae</taxon>
        <taxon>Agaricales</taxon>
        <taxon>Marasmiineae</taxon>
        <taxon>Marasmiaceae</taxon>
        <taxon>Moniliophthora</taxon>
    </lineage>
</organism>
<name>V2WDD7_MONRO</name>
<dbReference type="EMBL" id="AWSO01001221">
    <property type="protein sequence ID" value="ESK84838.1"/>
    <property type="molecule type" value="Genomic_DNA"/>
</dbReference>
<dbReference type="HOGENOM" id="CLU_2184629_0_0_1"/>
<protein>
    <submittedName>
        <fullName evidence="2">Uncharacterized protein</fullName>
    </submittedName>
</protein>
<evidence type="ECO:0000256" key="1">
    <source>
        <dbReference type="SAM" id="Phobius"/>
    </source>
</evidence>
<proteinExistence type="predicted"/>
<dbReference type="AlphaFoldDB" id="V2WDD7"/>
<keyword evidence="1" id="KW-0812">Transmembrane</keyword>
<keyword evidence="1" id="KW-1133">Transmembrane helix</keyword>
<sequence>MRTFRAHKKLHQLPITKTVDLSHVTRTRAPDTSIMASTQLNQDFTRRTSRMKMATITILSSIGLMFNRHFYIPSVENVLDMHKFLTISLMPCNRDLLDDLFKNARKAYL</sequence>